<dbReference type="EMBL" id="JAGFNK010000143">
    <property type="protein sequence ID" value="KAI9507041.1"/>
    <property type="molecule type" value="Genomic_DNA"/>
</dbReference>
<evidence type="ECO:0000313" key="2">
    <source>
        <dbReference type="Proteomes" id="UP001207468"/>
    </source>
</evidence>
<dbReference type="Proteomes" id="UP001207468">
    <property type="component" value="Unassembled WGS sequence"/>
</dbReference>
<gene>
    <name evidence="1" type="ORF">F5148DRAFT_1208828</name>
</gene>
<keyword evidence="2" id="KW-1185">Reference proteome</keyword>
<proteinExistence type="predicted"/>
<protein>
    <submittedName>
        <fullName evidence="1">Uncharacterized protein</fullName>
    </submittedName>
</protein>
<comment type="caution">
    <text evidence="1">The sequence shown here is derived from an EMBL/GenBank/DDBJ whole genome shotgun (WGS) entry which is preliminary data.</text>
</comment>
<name>A0ACC0U5W0_9AGAM</name>
<accession>A0ACC0U5W0</accession>
<reference evidence="1" key="1">
    <citation type="submission" date="2021-03" db="EMBL/GenBank/DDBJ databases">
        <title>Evolutionary priming and transition to the ectomycorrhizal habit in an iconic lineage of mushroom-forming fungi: is preadaptation a requirement?</title>
        <authorList>
            <consortium name="DOE Joint Genome Institute"/>
            <person name="Looney B.P."/>
            <person name="Miyauchi S."/>
            <person name="Morin E."/>
            <person name="Drula E."/>
            <person name="Courty P.E."/>
            <person name="Chicoki N."/>
            <person name="Fauchery L."/>
            <person name="Kohler A."/>
            <person name="Kuo A."/>
            <person name="LaButti K."/>
            <person name="Pangilinan J."/>
            <person name="Lipzen A."/>
            <person name="Riley R."/>
            <person name="Andreopoulos W."/>
            <person name="He G."/>
            <person name="Johnson J."/>
            <person name="Barry K.W."/>
            <person name="Grigoriev I.V."/>
            <person name="Nagy L."/>
            <person name="Hibbett D."/>
            <person name="Henrissat B."/>
            <person name="Matheny P.B."/>
            <person name="Labbe J."/>
            <person name="Martin A.F."/>
        </authorList>
    </citation>
    <scope>NUCLEOTIDE SEQUENCE</scope>
    <source>
        <strain evidence="1">BPL698</strain>
    </source>
</reference>
<sequence length="145" mass="16326">MRTMHTSALFTIFCLAVGIPSSFAHPSPSPKFDPSEPKNPLSKRSVPNPRRSSFKLYRTTSQDGTGSVTRSENHLRSSPYPSKPERTESRDQQKKTTKKVGPKQTTSDKLDQEMDELSRALAHHTVKTAEEKQLDALNEALDKFR</sequence>
<evidence type="ECO:0000313" key="1">
    <source>
        <dbReference type="EMBL" id="KAI9507041.1"/>
    </source>
</evidence>
<organism evidence="1 2">
    <name type="scientific">Russula earlei</name>
    <dbReference type="NCBI Taxonomy" id="71964"/>
    <lineage>
        <taxon>Eukaryota</taxon>
        <taxon>Fungi</taxon>
        <taxon>Dikarya</taxon>
        <taxon>Basidiomycota</taxon>
        <taxon>Agaricomycotina</taxon>
        <taxon>Agaricomycetes</taxon>
        <taxon>Russulales</taxon>
        <taxon>Russulaceae</taxon>
        <taxon>Russula</taxon>
    </lineage>
</organism>